<dbReference type="Proteomes" id="UP000253141">
    <property type="component" value="Unassembled WGS sequence"/>
</dbReference>
<dbReference type="EMBL" id="QPIW01000024">
    <property type="protein sequence ID" value="RDB03691.1"/>
    <property type="molecule type" value="Genomic_DNA"/>
</dbReference>
<gene>
    <name evidence="1" type="ORF">DVG78_22545</name>
</gene>
<protein>
    <submittedName>
        <fullName evidence="1">Uncharacterized protein</fullName>
    </submittedName>
</protein>
<evidence type="ECO:0000313" key="1">
    <source>
        <dbReference type="EMBL" id="RDB03691.1"/>
    </source>
</evidence>
<keyword evidence="2" id="KW-1185">Reference proteome</keyword>
<organism evidence="1 2">
    <name type="scientific">Runella aurantiaca</name>
    <dbReference type="NCBI Taxonomy" id="2282308"/>
    <lineage>
        <taxon>Bacteria</taxon>
        <taxon>Pseudomonadati</taxon>
        <taxon>Bacteroidota</taxon>
        <taxon>Cytophagia</taxon>
        <taxon>Cytophagales</taxon>
        <taxon>Spirosomataceae</taxon>
        <taxon>Runella</taxon>
    </lineage>
</organism>
<dbReference type="AlphaFoldDB" id="A0A369I1M1"/>
<accession>A0A369I1M1</accession>
<comment type="caution">
    <text evidence="1">The sequence shown here is derived from an EMBL/GenBank/DDBJ whole genome shotgun (WGS) entry which is preliminary data.</text>
</comment>
<evidence type="ECO:0000313" key="2">
    <source>
        <dbReference type="Proteomes" id="UP000253141"/>
    </source>
</evidence>
<reference evidence="1 2" key="1">
    <citation type="submission" date="2018-07" db="EMBL/GenBank/DDBJ databases">
        <title>Genome analysis of Runella aurantiaca.</title>
        <authorList>
            <person name="Yang X."/>
        </authorList>
    </citation>
    <scope>NUCLEOTIDE SEQUENCE [LARGE SCALE GENOMIC DNA]</scope>
    <source>
        <strain evidence="1 2">YX9</strain>
    </source>
</reference>
<dbReference type="RefSeq" id="WP_114463291.1">
    <property type="nucleotide sequence ID" value="NZ_QPIW01000024.1"/>
</dbReference>
<sequence>MNSNFKFLGALVLIGLAMFVYEEYKAQQREDAFFNQFKANSYSQQNPASQAYNPNAITNYEFGFSIPILADLTLVPTAAKYSYFFVDKKTESRSDIIMVIPTIDDLNTVAQNLQSAGTPFTKTENTVTATISTQEMAATIIFGALPDGSVLGVMRIITGPATISQKTAEALGNGIRFIQPTVSLEERQKLMEMDIENQKIANRRRDVDHRSATDGDLLMARVQSVLDRCYACDGF</sequence>
<proteinExistence type="predicted"/>
<name>A0A369I1M1_9BACT</name>